<name>A0A2I0W2R6_9ASPA</name>
<dbReference type="EMBL" id="KZ502978">
    <property type="protein sequence ID" value="PKU69928.1"/>
    <property type="molecule type" value="Genomic_DNA"/>
</dbReference>
<protein>
    <submittedName>
        <fullName evidence="1">Uncharacterized protein</fullName>
    </submittedName>
</protein>
<proteinExistence type="predicted"/>
<organism evidence="1 2">
    <name type="scientific">Dendrobium catenatum</name>
    <dbReference type="NCBI Taxonomy" id="906689"/>
    <lineage>
        <taxon>Eukaryota</taxon>
        <taxon>Viridiplantae</taxon>
        <taxon>Streptophyta</taxon>
        <taxon>Embryophyta</taxon>
        <taxon>Tracheophyta</taxon>
        <taxon>Spermatophyta</taxon>
        <taxon>Magnoliopsida</taxon>
        <taxon>Liliopsida</taxon>
        <taxon>Asparagales</taxon>
        <taxon>Orchidaceae</taxon>
        <taxon>Epidendroideae</taxon>
        <taxon>Malaxideae</taxon>
        <taxon>Dendrobiinae</taxon>
        <taxon>Dendrobium</taxon>
    </lineage>
</organism>
<evidence type="ECO:0000313" key="1">
    <source>
        <dbReference type="EMBL" id="PKU69928.1"/>
    </source>
</evidence>
<gene>
    <name evidence="1" type="ORF">MA16_Dca017201</name>
</gene>
<evidence type="ECO:0000313" key="2">
    <source>
        <dbReference type="Proteomes" id="UP000233837"/>
    </source>
</evidence>
<keyword evidence="2" id="KW-1185">Reference proteome</keyword>
<sequence>MVRSSRPISVLKTVDFWNVLWSDFWTESSGTIVRSSRPICTVENIVLRIVLGAVQDDQFCPDRPGTMWRSAGPIPLMI</sequence>
<dbReference type="AlphaFoldDB" id="A0A2I0W2R6"/>
<reference evidence="1 2" key="2">
    <citation type="journal article" date="2017" name="Nature">
        <title>The Apostasia genome and the evolution of orchids.</title>
        <authorList>
            <person name="Zhang G.Q."/>
            <person name="Liu K.W."/>
            <person name="Li Z."/>
            <person name="Lohaus R."/>
            <person name="Hsiao Y.Y."/>
            <person name="Niu S.C."/>
            <person name="Wang J.Y."/>
            <person name="Lin Y.C."/>
            <person name="Xu Q."/>
            <person name="Chen L.J."/>
            <person name="Yoshida K."/>
            <person name="Fujiwara S."/>
            <person name="Wang Z.W."/>
            <person name="Zhang Y.Q."/>
            <person name="Mitsuda N."/>
            <person name="Wang M."/>
            <person name="Liu G.H."/>
            <person name="Pecoraro L."/>
            <person name="Huang H.X."/>
            <person name="Xiao X.J."/>
            <person name="Lin M."/>
            <person name="Wu X.Y."/>
            <person name="Wu W.L."/>
            <person name="Chen Y.Y."/>
            <person name="Chang S.B."/>
            <person name="Sakamoto S."/>
            <person name="Ohme-Takagi M."/>
            <person name="Yagi M."/>
            <person name="Zeng S.J."/>
            <person name="Shen C.Y."/>
            <person name="Yeh C.M."/>
            <person name="Luo Y.B."/>
            <person name="Tsai W.C."/>
            <person name="Van de Peer Y."/>
            <person name="Liu Z.J."/>
        </authorList>
    </citation>
    <scope>NUCLEOTIDE SEQUENCE [LARGE SCALE GENOMIC DNA]</scope>
    <source>
        <tissue evidence="1">The whole plant</tissue>
    </source>
</reference>
<dbReference type="Proteomes" id="UP000233837">
    <property type="component" value="Unassembled WGS sequence"/>
</dbReference>
<accession>A0A2I0W2R6</accession>
<reference evidence="1 2" key="1">
    <citation type="journal article" date="2016" name="Sci. Rep.">
        <title>The Dendrobium catenatum Lindl. genome sequence provides insights into polysaccharide synthase, floral development and adaptive evolution.</title>
        <authorList>
            <person name="Zhang G.Q."/>
            <person name="Xu Q."/>
            <person name="Bian C."/>
            <person name="Tsai W.C."/>
            <person name="Yeh C.M."/>
            <person name="Liu K.W."/>
            <person name="Yoshida K."/>
            <person name="Zhang L.S."/>
            <person name="Chang S.B."/>
            <person name="Chen F."/>
            <person name="Shi Y."/>
            <person name="Su Y.Y."/>
            <person name="Zhang Y.Q."/>
            <person name="Chen L.J."/>
            <person name="Yin Y."/>
            <person name="Lin M."/>
            <person name="Huang H."/>
            <person name="Deng H."/>
            <person name="Wang Z.W."/>
            <person name="Zhu S.L."/>
            <person name="Zhao X."/>
            <person name="Deng C."/>
            <person name="Niu S.C."/>
            <person name="Huang J."/>
            <person name="Wang M."/>
            <person name="Liu G.H."/>
            <person name="Yang H.J."/>
            <person name="Xiao X.J."/>
            <person name="Hsiao Y.Y."/>
            <person name="Wu W.L."/>
            <person name="Chen Y.Y."/>
            <person name="Mitsuda N."/>
            <person name="Ohme-Takagi M."/>
            <person name="Luo Y.B."/>
            <person name="Van de Peer Y."/>
            <person name="Liu Z.J."/>
        </authorList>
    </citation>
    <scope>NUCLEOTIDE SEQUENCE [LARGE SCALE GENOMIC DNA]</scope>
    <source>
        <tissue evidence="1">The whole plant</tissue>
    </source>
</reference>